<evidence type="ECO:0000256" key="2">
    <source>
        <dbReference type="ARBA" id="ARBA00022552"/>
    </source>
</evidence>
<organism evidence="7 8">
    <name type="scientific">Candidatus Zambryskibacteria bacterium RIFCSPLOWO2_01_FULL_45_43</name>
    <dbReference type="NCBI Taxonomy" id="1802762"/>
    <lineage>
        <taxon>Bacteria</taxon>
        <taxon>Candidatus Zambryskiibacteriota</taxon>
    </lineage>
</organism>
<protein>
    <recommendedName>
        <fullName evidence="6">Ribosomal RNA small subunit methyltransferase H</fullName>
        <ecNumber evidence="6">2.1.1.199</ecNumber>
    </recommendedName>
    <alternativeName>
        <fullName evidence="6">16S rRNA m(4)C1402 methyltransferase</fullName>
    </alternativeName>
    <alternativeName>
        <fullName evidence="6">rRNA (cytosine-N(4)-)-methyltransferase RsmH</fullName>
    </alternativeName>
</protein>
<evidence type="ECO:0000256" key="1">
    <source>
        <dbReference type="ARBA" id="ARBA00010396"/>
    </source>
</evidence>
<keyword evidence="6" id="KW-0963">Cytoplasm</keyword>
<dbReference type="PANTHER" id="PTHR11265:SF0">
    <property type="entry name" value="12S RRNA N4-METHYLCYTIDINE METHYLTRANSFERASE"/>
    <property type="match status" value="1"/>
</dbReference>
<sequence>MTHIPVLLNEVITFLDPKKGETIVDGTAGGGGHAQAILERLSDSGRLVLIDWDETAVAELKKRFHSYVNVECLAGNYASLPAILKNLRINRIDGLLLDLGFSSDQLHGRGRGFSFNKEASGEPLLMTYNDESESLSHFFQRVGESELANIIQKFGEERYARQIAKAIMARKARLKTAGDLAETIQKAVPRSYERGRLHPATRTFQALRIYLNNELGNLETLLQSLTGIMNRGGRVVIISFHSLEDRIVKNSFKELSAKGRVRIITKKPIIAADSEVRLNPRARSAKLRSALSV</sequence>
<dbReference type="EC" id="2.1.1.199" evidence="6"/>
<dbReference type="EMBL" id="MHWF01000006">
    <property type="protein sequence ID" value="OHB06213.1"/>
    <property type="molecule type" value="Genomic_DNA"/>
</dbReference>
<evidence type="ECO:0000256" key="5">
    <source>
        <dbReference type="ARBA" id="ARBA00022691"/>
    </source>
</evidence>
<name>A0A1G2U9Q2_9BACT</name>
<proteinExistence type="inferred from homology"/>
<comment type="similarity">
    <text evidence="1 6">Belongs to the methyltransferase superfamily. RsmH family.</text>
</comment>
<dbReference type="InterPro" id="IPR029063">
    <property type="entry name" value="SAM-dependent_MTases_sf"/>
</dbReference>
<dbReference type="Gene3D" id="3.40.50.150">
    <property type="entry name" value="Vaccinia Virus protein VP39"/>
    <property type="match status" value="1"/>
</dbReference>
<dbReference type="PIRSF" id="PIRSF004486">
    <property type="entry name" value="MraW"/>
    <property type="match status" value="1"/>
</dbReference>
<comment type="catalytic activity">
    <reaction evidence="6">
        <text>cytidine(1402) in 16S rRNA + S-adenosyl-L-methionine = N(4)-methylcytidine(1402) in 16S rRNA + S-adenosyl-L-homocysteine + H(+)</text>
        <dbReference type="Rhea" id="RHEA:42928"/>
        <dbReference type="Rhea" id="RHEA-COMP:10286"/>
        <dbReference type="Rhea" id="RHEA-COMP:10287"/>
        <dbReference type="ChEBI" id="CHEBI:15378"/>
        <dbReference type="ChEBI" id="CHEBI:57856"/>
        <dbReference type="ChEBI" id="CHEBI:59789"/>
        <dbReference type="ChEBI" id="CHEBI:74506"/>
        <dbReference type="ChEBI" id="CHEBI:82748"/>
        <dbReference type="EC" id="2.1.1.199"/>
    </reaction>
</comment>
<dbReference type="SUPFAM" id="SSF81799">
    <property type="entry name" value="Putative methyltransferase TM0872, insert domain"/>
    <property type="match status" value="1"/>
</dbReference>
<dbReference type="AlphaFoldDB" id="A0A1G2U9Q2"/>
<dbReference type="InterPro" id="IPR023397">
    <property type="entry name" value="SAM-dep_MeTrfase_MraW_recog"/>
</dbReference>
<dbReference type="InterPro" id="IPR002903">
    <property type="entry name" value="RsmH"/>
</dbReference>
<dbReference type="SUPFAM" id="SSF53335">
    <property type="entry name" value="S-adenosyl-L-methionine-dependent methyltransferases"/>
    <property type="match status" value="1"/>
</dbReference>
<dbReference type="Proteomes" id="UP000177722">
    <property type="component" value="Unassembled WGS sequence"/>
</dbReference>
<gene>
    <name evidence="6" type="primary">rsmH</name>
    <name evidence="7" type="ORF">A3B16_02840</name>
</gene>
<dbReference type="GO" id="GO:0071424">
    <property type="term" value="F:rRNA (cytosine-N4-)-methyltransferase activity"/>
    <property type="evidence" value="ECO:0007669"/>
    <property type="project" value="UniProtKB-UniRule"/>
</dbReference>
<feature type="binding site" evidence="6">
    <location>
        <begin position="31"/>
        <end position="33"/>
    </location>
    <ligand>
        <name>S-adenosyl-L-methionine</name>
        <dbReference type="ChEBI" id="CHEBI:59789"/>
    </ligand>
</feature>
<evidence type="ECO:0000256" key="4">
    <source>
        <dbReference type="ARBA" id="ARBA00022679"/>
    </source>
</evidence>
<feature type="binding site" evidence="6">
    <location>
        <position position="51"/>
    </location>
    <ligand>
        <name>S-adenosyl-L-methionine</name>
        <dbReference type="ChEBI" id="CHEBI:59789"/>
    </ligand>
</feature>
<dbReference type="GO" id="GO:0005737">
    <property type="term" value="C:cytoplasm"/>
    <property type="evidence" value="ECO:0007669"/>
    <property type="project" value="UniProtKB-SubCell"/>
</dbReference>
<evidence type="ECO:0000313" key="7">
    <source>
        <dbReference type="EMBL" id="OHB06213.1"/>
    </source>
</evidence>
<feature type="binding site" evidence="6">
    <location>
        <position position="98"/>
    </location>
    <ligand>
        <name>S-adenosyl-L-methionine</name>
        <dbReference type="ChEBI" id="CHEBI:59789"/>
    </ligand>
</feature>
<keyword evidence="2 6" id="KW-0698">rRNA processing</keyword>
<dbReference type="GO" id="GO:0070475">
    <property type="term" value="P:rRNA base methylation"/>
    <property type="evidence" value="ECO:0007669"/>
    <property type="project" value="UniProtKB-UniRule"/>
</dbReference>
<keyword evidence="4 6" id="KW-0808">Transferase</keyword>
<comment type="subcellular location">
    <subcellularLocation>
        <location evidence="6">Cytoplasm</location>
    </subcellularLocation>
</comment>
<feature type="binding site" evidence="6">
    <location>
        <position position="77"/>
    </location>
    <ligand>
        <name>S-adenosyl-L-methionine</name>
        <dbReference type="ChEBI" id="CHEBI:59789"/>
    </ligand>
</feature>
<keyword evidence="5 6" id="KW-0949">S-adenosyl-L-methionine</keyword>
<dbReference type="PANTHER" id="PTHR11265">
    <property type="entry name" value="S-ADENOSYL-METHYLTRANSFERASE MRAW"/>
    <property type="match status" value="1"/>
</dbReference>
<reference evidence="7 8" key="1">
    <citation type="journal article" date="2016" name="Nat. Commun.">
        <title>Thousands of microbial genomes shed light on interconnected biogeochemical processes in an aquifer system.</title>
        <authorList>
            <person name="Anantharaman K."/>
            <person name="Brown C.T."/>
            <person name="Hug L.A."/>
            <person name="Sharon I."/>
            <person name="Castelle C.J."/>
            <person name="Probst A.J."/>
            <person name="Thomas B.C."/>
            <person name="Singh A."/>
            <person name="Wilkins M.J."/>
            <person name="Karaoz U."/>
            <person name="Brodie E.L."/>
            <person name="Williams K.H."/>
            <person name="Hubbard S.S."/>
            <person name="Banfield J.F."/>
        </authorList>
    </citation>
    <scope>NUCLEOTIDE SEQUENCE [LARGE SCALE GENOMIC DNA]</scope>
</reference>
<dbReference type="Pfam" id="PF01795">
    <property type="entry name" value="Methyltransf_5"/>
    <property type="match status" value="1"/>
</dbReference>
<dbReference type="Gene3D" id="1.10.150.170">
    <property type="entry name" value="Putative methyltransferase TM0872, insert domain"/>
    <property type="match status" value="1"/>
</dbReference>
<evidence type="ECO:0000256" key="3">
    <source>
        <dbReference type="ARBA" id="ARBA00022603"/>
    </source>
</evidence>
<accession>A0A1G2U9Q2</accession>
<feature type="binding site" evidence="6">
    <location>
        <position position="105"/>
    </location>
    <ligand>
        <name>S-adenosyl-L-methionine</name>
        <dbReference type="ChEBI" id="CHEBI:59789"/>
    </ligand>
</feature>
<dbReference type="HAMAP" id="MF_01007">
    <property type="entry name" value="16SrRNA_methyltr_H"/>
    <property type="match status" value="1"/>
</dbReference>
<comment type="caution">
    <text evidence="7">The sequence shown here is derived from an EMBL/GenBank/DDBJ whole genome shotgun (WGS) entry which is preliminary data.</text>
</comment>
<dbReference type="NCBIfam" id="TIGR00006">
    <property type="entry name" value="16S rRNA (cytosine(1402)-N(4))-methyltransferase RsmH"/>
    <property type="match status" value="1"/>
</dbReference>
<comment type="function">
    <text evidence="6">Specifically methylates the N4 position of cytidine in position 1402 (C1402) of 16S rRNA.</text>
</comment>
<evidence type="ECO:0000256" key="6">
    <source>
        <dbReference type="HAMAP-Rule" id="MF_01007"/>
    </source>
</evidence>
<keyword evidence="3 6" id="KW-0489">Methyltransferase</keyword>
<evidence type="ECO:0000313" key="8">
    <source>
        <dbReference type="Proteomes" id="UP000177722"/>
    </source>
</evidence>